<accession>E4TAF5</accession>
<evidence type="ECO:0000313" key="2">
    <source>
        <dbReference type="EMBL" id="AFD56317.1"/>
    </source>
</evidence>
<gene>
    <name evidence="2" type="ORF">RA0C_1422</name>
</gene>
<keyword evidence="1" id="KW-0732">Signal</keyword>
<feature type="signal peptide" evidence="1">
    <location>
        <begin position="1"/>
        <end position="21"/>
    </location>
</feature>
<proteinExistence type="predicted"/>
<feature type="chain" id="PRO_5003189225" description="DUF4136 domain-containing protein" evidence="1">
    <location>
        <begin position="22"/>
        <end position="226"/>
    </location>
</feature>
<evidence type="ECO:0000256" key="1">
    <source>
        <dbReference type="SAM" id="SignalP"/>
    </source>
</evidence>
<dbReference type="PATRIC" id="fig|693978.17.peg.1407"/>
<dbReference type="AlphaFoldDB" id="E4TAF5"/>
<dbReference type="Proteomes" id="UP000010093">
    <property type="component" value="Chromosome"/>
</dbReference>
<evidence type="ECO:0000313" key="3">
    <source>
        <dbReference type="Proteomes" id="UP000010093"/>
    </source>
</evidence>
<dbReference type="EMBL" id="CP003388">
    <property type="protein sequence ID" value="AFD56317.1"/>
    <property type="molecule type" value="Genomic_DNA"/>
</dbReference>
<protein>
    <recommendedName>
        <fullName evidence="4">DUF4136 domain-containing protein</fullName>
    </recommendedName>
</protein>
<sequence>MSKLAKILKGLLALLVLNSCASMMLNDKSIQPSEISNLGNFETISMIRLIKKGNQSEPSDSLSNLSSKIMDSIIWSSSSPKITTKFNLTDEKLRQRVEDDILKTMLHIRDTRKLDHIKTTPVMDSIVKAQNQRFALCVVNTGFDRRKGNYGNQIAKGVGIGILTMGMYAPVPIKANTAVYAMIFDAEKSTVVFYNTIPFVEKSPTDKKNLGQLYSKLFEGFFYKKE</sequence>
<dbReference type="KEGG" id="rai:RA0C_1422"/>
<dbReference type="KEGG" id="ran:Riean_1154"/>
<organism evidence="2 3">
    <name type="scientific">Riemerella anatipestifer (strain ATCC 11845 / DSM 15868 / JCM 9532 / NCTC 11014)</name>
    <dbReference type="NCBI Taxonomy" id="693978"/>
    <lineage>
        <taxon>Bacteria</taxon>
        <taxon>Pseudomonadati</taxon>
        <taxon>Bacteroidota</taxon>
        <taxon>Flavobacteriia</taxon>
        <taxon>Flavobacteriales</taxon>
        <taxon>Weeksellaceae</taxon>
        <taxon>Riemerella</taxon>
    </lineage>
</organism>
<dbReference type="RefSeq" id="WP_004920587.1">
    <property type="nucleotide sequence ID" value="NC_014738.1"/>
</dbReference>
<dbReference type="GeneID" id="93718259"/>
<reference evidence="2 3" key="1">
    <citation type="journal article" date="2012" name="J. Bacteriol.">
        <title>Complete genome sequence of Riemerella anatipestifer reference strain.</title>
        <authorList>
            <person name="Wang X."/>
            <person name="Zhu D."/>
            <person name="Wang M."/>
            <person name="Cheng A."/>
            <person name="Jia R."/>
            <person name="Zhou Y."/>
            <person name="Chen Z."/>
            <person name="Luo Q."/>
            <person name="Liu F."/>
            <person name="Wang Y."/>
            <person name="Chen X.Y."/>
        </authorList>
    </citation>
    <scope>NUCLEOTIDE SEQUENCE [LARGE SCALE GENOMIC DNA]</scope>
    <source>
        <strain evidence="3">DSM 15868</strain>
    </source>
</reference>
<evidence type="ECO:0008006" key="4">
    <source>
        <dbReference type="Google" id="ProtNLM"/>
    </source>
</evidence>
<dbReference type="HOGENOM" id="CLU_1342387_0_0_10"/>
<name>E4TAF5_RIEAD</name>